<proteinExistence type="inferred from homology"/>
<name>A0A6B2G9Q6_MYXSQ</name>
<dbReference type="PANTHER" id="PTHR12059:SF5">
    <property type="entry name" value="LARGE RIBOSOMAL SUBUNIT PROTEIN UL23M"/>
    <property type="match status" value="1"/>
</dbReference>
<dbReference type="InterPro" id="IPR013025">
    <property type="entry name" value="Ribosomal_uL23-like"/>
</dbReference>
<dbReference type="PANTHER" id="PTHR12059">
    <property type="entry name" value="RIBOSOMAL PROTEIN L23-RELATED"/>
    <property type="match status" value="1"/>
</dbReference>
<evidence type="ECO:0000256" key="5">
    <source>
        <dbReference type="ARBA" id="ARBA00041375"/>
    </source>
</evidence>
<keyword evidence="3" id="KW-0687">Ribonucleoprotein</keyword>
<keyword evidence="2 6" id="KW-0689">Ribosomal protein</keyword>
<dbReference type="EMBL" id="GHBR01003043">
    <property type="protein sequence ID" value="NDJ97533.1"/>
    <property type="molecule type" value="Transcribed_RNA"/>
</dbReference>
<dbReference type="SUPFAM" id="SSF54189">
    <property type="entry name" value="Ribosomal proteins S24e, L23 and L15e"/>
    <property type="match status" value="1"/>
</dbReference>
<comment type="similarity">
    <text evidence="1">Belongs to the universal ribosomal protein uL23 family.</text>
</comment>
<sequence length="115" mass="13696">MSTHFQIRIHYLSDIFEQLNSNMASRIVLPNFSIKLVRPKRIVRCKNVDFQMPKFVGKIDLLNYLKAVYDIEVSNIRTRIVKRNYFHNINSPYVKIATITLKRGKFIFPHLKFPK</sequence>
<dbReference type="GO" id="GO:0032543">
    <property type="term" value="P:mitochondrial translation"/>
    <property type="evidence" value="ECO:0007669"/>
    <property type="project" value="TreeGrafter"/>
</dbReference>
<dbReference type="GO" id="GO:0005762">
    <property type="term" value="C:mitochondrial large ribosomal subunit"/>
    <property type="evidence" value="ECO:0007669"/>
    <property type="project" value="TreeGrafter"/>
</dbReference>
<dbReference type="Gene3D" id="3.30.70.330">
    <property type="match status" value="1"/>
</dbReference>
<reference evidence="6" key="1">
    <citation type="submission" date="2018-11" db="EMBL/GenBank/DDBJ databases">
        <title>Myxobolus squamalis genome and transcriptome.</title>
        <authorList>
            <person name="Yahalomi D."/>
            <person name="Atkinson S.D."/>
            <person name="Neuhof M."/>
            <person name="Chang E.S."/>
            <person name="Philippe H."/>
            <person name="Cartwright P."/>
            <person name="Bartholomew J.L."/>
            <person name="Huchon D."/>
        </authorList>
    </citation>
    <scope>NUCLEOTIDE SEQUENCE</scope>
    <source>
        <strain evidence="6">71B08</strain>
        <tissue evidence="6">Whole</tissue>
    </source>
</reference>
<evidence type="ECO:0000256" key="2">
    <source>
        <dbReference type="ARBA" id="ARBA00022980"/>
    </source>
</evidence>
<dbReference type="InterPro" id="IPR012678">
    <property type="entry name" value="Ribosomal_uL23/eL15/eS24_sf"/>
</dbReference>
<accession>A0A6B2G9Q6</accession>
<evidence type="ECO:0000313" key="6">
    <source>
        <dbReference type="EMBL" id="NDJ97533.1"/>
    </source>
</evidence>
<evidence type="ECO:0000256" key="1">
    <source>
        <dbReference type="ARBA" id="ARBA00006700"/>
    </source>
</evidence>
<protein>
    <recommendedName>
        <fullName evidence="4">Large ribosomal subunit protein uL23m</fullName>
    </recommendedName>
    <alternativeName>
        <fullName evidence="5">39S ribosomal protein L23, mitochondrial</fullName>
    </alternativeName>
</protein>
<dbReference type="AlphaFoldDB" id="A0A6B2G9Q6"/>
<dbReference type="GO" id="GO:0003735">
    <property type="term" value="F:structural constituent of ribosome"/>
    <property type="evidence" value="ECO:0007669"/>
    <property type="project" value="InterPro"/>
</dbReference>
<evidence type="ECO:0000256" key="4">
    <source>
        <dbReference type="ARBA" id="ARBA00039977"/>
    </source>
</evidence>
<organism evidence="6">
    <name type="scientific">Myxobolus squamalis</name>
    <name type="common">Myxosporean</name>
    <dbReference type="NCBI Taxonomy" id="59785"/>
    <lineage>
        <taxon>Eukaryota</taxon>
        <taxon>Metazoa</taxon>
        <taxon>Cnidaria</taxon>
        <taxon>Myxozoa</taxon>
        <taxon>Myxosporea</taxon>
        <taxon>Bivalvulida</taxon>
        <taxon>Platysporina</taxon>
        <taxon>Myxobolidae</taxon>
        <taxon>Myxobolus</taxon>
    </lineage>
</organism>
<evidence type="ECO:0000256" key="3">
    <source>
        <dbReference type="ARBA" id="ARBA00023274"/>
    </source>
</evidence>
<dbReference type="InterPro" id="IPR012677">
    <property type="entry name" value="Nucleotide-bd_a/b_plait_sf"/>
</dbReference>